<evidence type="ECO:0000259" key="3">
    <source>
        <dbReference type="Pfam" id="PF25917"/>
    </source>
</evidence>
<evidence type="ECO:0000313" key="7">
    <source>
        <dbReference type="Proteomes" id="UP000273500"/>
    </source>
</evidence>
<dbReference type="EMBL" id="RWIT01000008">
    <property type="protein sequence ID" value="RSK47536.1"/>
    <property type="molecule type" value="Genomic_DNA"/>
</dbReference>
<dbReference type="OrthoDB" id="9806939at2"/>
<dbReference type="InterPro" id="IPR058792">
    <property type="entry name" value="Beta-barrel_RND_2"/>
</dbReference>
<name>A0A428KM63_9BACT</name>
<dbReference type="GO" id="GO:1990281">
    <property type="term" value="C:efflux pump complex"/>
    <property type="evidence" value="ECO:0007669"/>
    <property type="project" value="TreeGrafter"/>
</dbReference>
<evidence type="ECO:0000259" key="4">
    <source>
        <dbReference type="Pfam" id="PF25954"/>
    </source>
</evidence>
<dbReference type="PANTHER" id="PTHR30469">
    <property type="entry name" value="MULTIDRUG RESISTANCE PROTEIN MDTA"/>
    <property type="match status" value="1"/>
</dbReference>
<comment type="caution">
    <text evidence="6">The sequence shown here is derived from an EMBL/GenBank/DDBJ whole genome shotgun (WGS) entry which is preliminary data.</text>
</comment>
<dbReference type="InterPro" id="IPR058637">
    <property type="entry name" value="YknX-like_C"/>
</dbReference>
<evidence type="ECO:0000259" key="5">
    <source>
        <dbReference type="Pfam" id="PF25989"/>
    </source>
</evidence>
<dbReference type="Gene3D" id="2.40.420.20">
    <property type="match status" value="1"/>
</dbReference>
<sequence length="358" mass="37188">MHCSRFRFSSCMNLPLPVAAALLAVAALSGCQSKPEPAPPEPPVPVLTRAVQSQQQTRTIAVSGALEADKTVDVGFLIGGRVSRVNVEEGGPVRAGQVLASLDAGSYQFALSAANATLARAQDEYGRLKLMYDRGSLTPSDLEAAATAVAQARAQQQQAAKNVRDGQVRAPISGRLARRGTDPGEIIGPGTPLFTIVSGGPLTMRAAVPEAEVGALRPGLPARVIVPALDSAFTGRVESIGTVADAASRTYAVKITLPNPGNRLRPGMVAEASLATTGTAQVLAVPGEAIVRDADQLTYVYVADAQRKRAYRQRVQVGDVTGQGIQITSGLRAGQLVVIGGQQRLRDGAAITLTSSAR</sequence>
<protein>
    <submittedName>
        <fullName evidence="6">Efflux RND transporter periplasmic adaptor subunit</fullName>
    </submittedName>
</protein>
<dbReference type="Pfam" id="PF25989">
    <property type="entry name" value="YknX_C"/>
    <property type="match status" value="1"/>
</dbReference>
<proteinExistence type="inferred from homology"/>
<dbReference type="GO" id="GO:0015562">
    <property type="term" value="F:efflux transmembrane transporter activity"/>
    <property type="evidence" value="ECO:0007669"/>
    <property type="project" value="TreeGrafter"/>
</dbReference>
<dbReference type="InterPro" id="IPR006143">
    <property type="entry name" value="RND_pump_MFP"/>
</dbReference>
<feature type="domain" description="CusB-like beta-barrel" evidence="4">
    <location>
        <begin position="205"/>
        <end position="276"/>
    </location>
</feature>
<evidence type="ECO:0000256" key="1">
    <source>
        <dbReference type="ARBA" id="ARBA00009477"/>
    </source>
</evidence>
<dbReference type="InterPro" id="IPR058625">
    <property type="entry name" value="MdtA-like_BSH"/>
</dbReference>
<dbReference type="AlphaFoldDB" id="A0A428KM63"/>
<dbReference type="Gene3D" id="2.40.50.100">
    <property type="match status" value="1"/>
</dbReference>
<dbReference type="Proteomes" id="UP000273500">
    <property type="component" value="Unassembled WGS sequence"/>
</dbReference>
<dbReference type="SUPFAM" id="SSF111369">
    <property type="entry name" value="HlyD-like secretion proteins"/>
    <property type="match status" value="1"/>
</dbReference>
<organism evidence="6 7">
    <name type="scientific">Hymenobacter rigui</name>
    <dbReference type="NCBI Taxonomy" id="334424"/>
    <lineage>
        <taxon>Bacteria</taxon>
        <taxon>Pseudomonadati</taxon>
        <taxon>Bacteroidota</taxon>
        <taxon>Cytophagia</taxon>
        <taxon>Cytophagales</taxon>
        <taxon>Hymenobacteraceae</taxon>
        <taxon>Hymenobacter</taxon>
    </lineage>
</organism>
<dbReference type="NCBIfam" id="TIGR01730">
    <property type="entry name" value="RND_mfp"/>
    <property type="match status" value="1"/>
</dbReference>
<keyword evidence="2" id="KW-0732">Signal</keyword>
<accession>A0A428KM63</accession>
<feature type="chain" id="PRO_5019527838" evidence="2">
    <location>
        <begin position="21"/>
        <end position="358"/>
    </location>
</feature>
<gene>
    <name evidence="6" type="ORF">EI291_14860</name>
</gene>
<dbReference type="Gene3D" id="1.10.287.470">
    <property type="entry name" value="Helix hairpin bin"/>
    <property type="match status" value="1"/>
</dbReference>
<dbReference type="PROSITE" id="PS51257">
    <property type="entry name" value="PROKAR_LIPOPROTEIN"/>
    <property type="match status" value="1"/>
</dbReference>
<evidence type="ECO:0000313" key="6">
    <source>
        <dbReference type="EMBL" id="RSK47536.1"/>
    </source>
</evidence>
<evidence type="ECO:0000256" key="2">
    <source>
        <dbReference type="SAM" id="SignalP"/>
    </source>
</evidence>
<dbReference type="Pfam" id="PF25954">
    <property type="entry name" value="Beta-barrel_RND_2"/>
    <property type="match status" value="1"/>
</dbReference>
<feature type="signal peptide" evidence="2">
    <location>
        <begin position="1"/>
        <end position="20"/>
    </location>
</feature>
<reference evidence="6 7" key="1">
    <citation type="submission" date="2018-12" db="EMBL/GenBank/DDBJ databases">
        <authorList>
            <person name="Feng G."/>
            <person name="Zhu H."/>
        </authorList>
    </citation>
    <scope>NUCLEOTIDE SEQUENCE [LARGE SCALE GENOMIC DNA]</scope>
    <source>
        <strain evidence="6 7">KCTC 12533</strain>
    </source>
</reference>
<dbReference type="Gene3D" id="2.40.30.170">
    <property type="match status" value="1"/>
</dbReference>
<keyword evidence="7" id="KW-1185">Reference proteome</keyword>
<feature type="domain" description="Multidrug resistance protein MdtA-like barrel-sandwich hybrid" evidence="3">
    <location>
        <begin position="71"/>
        <end position="197"/>
    </location>
</feature>
<dbReference type="PANTHER" id="PTHR30469:SF15">
    <property type="entry name" value="HLYD FAMILY OF SECRETION PROTEINS"/>
    <property type="match status" value="1"/>
</dbReference>
<dbReference type="Pfam" id="PF25917">
    <property type="entry name" value="BSH_RND"/>
    <property type="match status" value="1"/>
</dbReference>
<comment type="similarity">
    <text evidence="1">Belongs to the membrane fusion protein (MFP) (TC 8.A.1) family.</text>
</comment>
<feature type="domain" description="YknX-like C-terminal permuted SH3-like" evidence="5">
    <location>
        <begin position="282"/>
        <end position="352"/>
    </location>
</feature>